<feature type="chain" id="PRO_5043478139" evidence="1">
    <location>
        <begin position="18"/>
        <end position="261"/>
    </location>
</feature>
<gene>
    <name evidence="2" type="ORF">SOO65_20560</name>
</gene>
<organism evidence="2 3">
    <name type="scientific">Peredibacter starrii</name>
    <dbReference type="NCBI Taxonomy" id="28202"/>
    <lineage>
        <taxon>Bacteria</taxon>
        <taxon>Pseudomonadati</taxon>
        <taxon>Bdellovibrionota</taxon>
        <taxon>Bacteriovoracia</taxon>
        <taxon>Bacteriovoracales</taxon>
        <taxon>Bacteriovoracaceae</taxon>
        <taxon>Peredibacter</taxon>
    </lineage>
</organism>
<sequence length="261" mass="28542">MKKLAFSFLFISGFAMANDLQVAVKNFNFTYTDPHGEGSAASFSRMAGVQVSVDKVDKDFNLLVTGAETAEFTLKDAPGFMTEAQTMIVRDFNLDFGARTSLSLLQGTFNSKDDSMKLDNLSLNCDRKVAHEEVMDQLIGGCIQKMTFKTSKFSSQAEEGVMEALSSALDNTKASLGINSVALNATNGKFDLAAEVKAQISGKVKANGNVSYNATTGLLTLQISEIKFGLFSVRGKVFEELKMKESEKLKVREPYVYYSVK</sequence>
<dbReference type="EMBL" id="CP139487">
    <property type="protein sequence ID" value="WPU65093.1"/>
    <property type="molecule type" value="Genomic_DNA"/>
</dbReference>
<evidence type="ECO:0000313" key="2">
    <source>
        <dbReference type="EMBL" id="WPU65093.1"/>
    </source>
</evidence>
<keyword evidence="1" id="KW-0732">Signal</keyword>
<evidence type="ECO:0000256" key="1">
    <source>
        <dbReference type="SAM" id="SignalP"/>
    </source>
</evidence>
<feature type="signal peptide" evidence="1">
    <location>
        <begin position="1"/>
        <end position="17"/>
    </location>
</feature>
<protein>
    <submittedName>
        <fullName evidence="2">Uncharacterized protein</fullName>
    </submittedName>
</protein>
<evidence type="ECO:0000313" key="3">
    <source>
        <dbReference type="Proteomes" id="UP001324634"/>
    </source>
</evidence>
<accession>A0AAX4HPK6</accession>
<dbReference type="RefSeq" id="WP_321395132.1">
    <property type="nucleotide sequence ID" value="NZ_CP139487.1"/>
</dbReference>
<keyword evidence="3" id="KW-1185">Reference proteome</keyword>
<proteinExistence type="predicted"/>
<name>A0AAX4HPK6_9BACT</name>
<reference evidence="2 3" key="1">
    <citation type="submission" date="2023-11" db="EMBL/GenBank/DDBJ databases">
        <title>Peredibacter starrii A3.12.</title>
        <authorList>
            <person name="Mitchell R.J."/>
        </authorList>
    </citation>
    <scope>NUCLEOTIDE SEQUENCE [LARGE SCALE GENOMIC DNA]</scope>
    <source>
        <strain evidence="2 3">A3.12</strain>
    </source>
</reference>
<dbReference type="KEGG" id="psti:SOO65_20560"/>
<dbReference type="AlphaFoldDB" id="A0AAX4HPK6"/>
<dbReference type="Proteomes" id="UP001324634">
    <property type="component" value="Chromosome"/>
</dbReference>